<name>A0A9J6AL00_SOLCO</name>
<dbReference type="EMBL" id="JACXVP010000002">
    <property type="protein sequence ID" value="KAG5624754.1"/>
    <property type="molecule type" value="Genomic_DNA"/>
</dbReference>
<reference evidence="1 2" key="1">
    <citation type="submission" date="2020-09" db="EMBL/GenBank/DDBJ databases">
        <title>De no assembly of potato wild relative species, Solanum commersonii.</title>
        <authorList>
            <person name="Cho K."/>
        </authorList>
    </citation>
    <scope>NUCLEOTIDE SEQUENCE [LARGE SCALE GENOMIC DNA]</scope>
    <source>
        <strain evidence="1">LZ3.2</strain>
        <tissue evidence="1">Leaf</tissue>
    </source>
</reference>
<keyword evidence="2" id="KW-1185">Reference proteome</keyword>
<accession>A0A9J6AL00</accession>
<dbReference type="AlphaFoldDB" id="A0A9J6AL00"/>
<gene>
    <name evidence="1" type="ORF">H5410_009972</name>
</gene>
<evidence type="ECO:0000313" key="2">
    <source>
        <dbReference type="Proteomes" id="UP000824120"/>
    </source>
</evidence>
<proteinExistence type="predicted"/>
<dbReference type="OrthoDB" id="1274219at2759"/>
<evidence type="ECO:0008006" key="3">
    <source>
        <dbReference type="Google" id="ProtNLM"/>
    </source>
</evidence>
<evidence type="ECO:0000313" key="1">
    <source>
        <dbReference type="EMBL" id="KAG5624754.1"/>
    </source>
</evidence>
<comment type="caution">
    <text evidence="1">The sequence shown here is derived from an EMBL/GenBank/DDBJ whole genome shotgun (WGS) entry which is preliminary data.</text>
</comment>
<dbReference type="Proteomes" id="UP000824120">
    <property type="component" value="Chromosome 2"/>
</dbReference>
<organism evidence="1 2">
    <name type="scientific">Solanum commersonii</name>
    <name type="common">Commerson's wild potato</name>
    <name type="synonym">Commerson's nightshade</name>
    <dbReference type="NCBI Taxonomy" id="4109"/>
    <lineage>
        <taxon>Eukaryota</taxon>
        <taxon>Viridiplantae</taxon>
        <taxon>Streptophyta</taxon>
        <taxon>Embryophyta</taxon>
        <taxon>Tracheophyta</taxon>
        <taxon>Spermatophyta</taxon>
        <taxon>Magnoliopsida</taxon>
        <taxon>eudicotyledons</taxon>
        <taxon>Gunneridae</taxon>
        <taxon>Pentapetalae</taxon>
        <taxon>asterids</taxon>
        <taxon>lamiids</taxon>
        <taxon>Solanales</taxon>
        <taxon>Solanaceae</taxon>
        <taxon>Solanoideae</taxon>
        <taxon>Solaneae</taxon>
        <taxon>Solanum</taxon>
    </lineage>
</organism>
<sequence>MVETTDVPSTVVSTGALDASHPHYLHPSDSPRMMLVHSLFDGKGFAGWKRAITLLSWQTIRSSREDSLFRDRLQMWMDVSILILTNLRQENFALTLMQDAKPSQQNEQQSDVNVLANCAGIIKPLLDPTMFSLFTHLDSHSWILDSDSPTPHVSPPRRSSRISHPPSYLADYFCNSVYYTDLHSSCFSVIPTPPSLHFSALSASNRGNGYGSAG</sequence>
<protein>
    <recommendedName>
        <fullName evidence="3">Retrotransposon Copia-like N-terminal domain-containing protein</fullName>
    </recommendedName>
</protein>